<dbReference type="STRING" id="48269.A0A183LUD5"/>
<name>A0A183LUD5_9TREM</name>
<protein>
    <submittedName>
        <fullName evidence="1">Uncharacterized protein</fullName>
    </submittedName>
</protein>
<organism evidence="1 2">
    <name type="scientific">Schistosoma margrebowiei</name>
    <dbReference type="NCBI Taxonomy" id="48269"/>
    <lineage>
        <taxon>Eukaryota</taxon>
        <taxon>Metazoa</taxon>
        <taxon>Spiralia</taxon>
        <taxon>Lophotrochozoa</taxon>
        <taxon>Platyhelminthes</taxon>
        <taxon>Trematoda</taxon>
        <taxon>Digenea</taxon>
        <taxon>Strigeidida</taxon>
        <taxon>Schistosomatoidea</taxon>
        <taxon>Schistosomatidae</taxon>
        <taxon>Schistosoma</taxon>
    </lineage>
</organism>
<keyword evidence="2" id="KW-1185">Reference proteome</keyword>
<dbReference type="Gene3D" id="2.60.120.200">
    <property type="match status" value="1"/>
</dbReference>
<dbReference type="InterPro" id="IPR001791">
    <property type="entry name" value="Laminin_G"/>
</dbReference>
<dbReference type="Proteomes" id="UP000277204">
    <property type="component" value="Unassembled WGS sequence"/>
</dbReference>
<reference evidence="1 2" key="1">
    <citation type="submission" date="2018-11" db="EMBL/GenBank/DDBJ databases">
        <authorList>
            <consortium name="Pathogen Informatics"/>
        </authorList>
    </citation>
    <scope>NUCLEOTIDE SEQUENCE [LARGE SCALE GENOMIC DNA]</scope>
    <source>
        <strain evidence="1 2">Zambia</strain>
    </source>
</reference>
<dbReference type="AlphaFoldDB" id="A0A183LUD5"/>
<dbReference type="InterPro" id="IPR013320">
    <property type="entry name" value="ConA-like_dom_sf"/>
</dbReference>
<proteinExistence type="predicted"/>
<dbReference type="EMBL" id="UZAI01002982">
    <property type="protein sequence ID" value="VDO76182.1"/>
    <property type="molecule type" value="Genomic_DNA"/>
</dbReference>
<gene>
    <name evidence="1" type="ORF">SMRZ_LOCUS7409</name>
</gene>
<dbReference type="SUPFAM" id="SSF49899">
    <property type="entry name" value="Concanavalin A-like lectins/glucanases"/>
    <property type="match status" value="1"/>
</dbReference>
<dbReference type="Pfam" id="PF02210">
    <property type="entry name" value="Laminin_G_2"/>
    <property type="match status" value="1"/>
</dbReference>
<sequence length="99" mass="11355">MGGGVVHISGPNFPINDGFYHRIRGYRVDRQIILEVDDSRHTYELNSIYGKQFNNQKVIWLGHAPRLNKTDFFHGYMTDHIESEVPLGLLPDGSLSKEK</sequence>
<evidence type="ECO:0000313" key="1">
    <source>
        <dbReference type="EMBL" id="VDO76182.1"/>
    </source>
</evidence>
<evidence type="ECO:0000313" key="2">
    <source>
        <dbReference type="Proteomes" id="UP000277204"/>
    </source>
</evidence>
<accession>A0A183LUD5</accession>